<sequence>MHANVDSGKLLIGSLCGAEDPYVQYSAYFWGIIGICSHFKASTDLFWKIPRYSTTMGGLNYGWPNLEIHSTFKAYKYTKTSLIRLVLQPIHLLQTFKNLIKLANMKVFTPIFVLIAFATSQAIAVPAAEAVDLETRADYCVDIKVCHGYNYEGGCYKECKRPGKAYDIKKEYQKNAGSFKIGTKGYKCHIGSPDHGTLPVDYPGTKRLRNDFINNITGYQCNKV</sequence>
<reference evidence="1 2" key="1">
    <citation type="journal article" date="2008" name="Nat. Biotechnol.">
        <title>Genome sequencing and analysis of the filamentous fungus Penicillium chrysogenum.</title>
        <authorList>
            <person name="van den Berg M.A."/>
            <person name="Albang R."/>
            <person name="Albermann K."/>
            <person name="Badger J.H."/>
            <person name="Daran J.-M."/>
            <person name="Driessen A.J.M."/>
            <person name="Garcia-Estrada C."/>
            <person name="Fedorova N.D."/>
            <person name="Harris D.M."/>
            <person name="Heijne W.H.M."/>
            <person name="Joardar V.S."/>
            <person name="Kiel J.A.K.W."/>
            <person name="Kovalchuk A."/>
            <person name="Martin J.F."/>
            <person name="Nierman W.C."/>
            <person name="Nijland J.G."/>
            <person name="Pronk J.T."/>
            <person name="Roubos J.A."/>
            <person name="van der Klei I.J."/>
            <person name="van Peij N.N.M.E."/>
            <person name="Veenhuis M."/>
            <person name="von Doehren H."/>
            <person name="Wagner C."/>
            <person name="Wortman J.R."/>
            <person name="Bovenberg R.A.L."/>
        </authorList>
    </citation>
    <scope>NUCLEOTIDE SEQUENCE [LARGE SCALE GENOMIC DNA]</scope>
    <source>
        <strain evidence="2">ATCC 28089 / DSM 1075 / NRRL 1951 / Wisconsin 54-1255</strain>
    </source>
</reference>
<accession>B6H9H3</accession>
<gene>
    <name evidence="1" type="ORF">Pc16g05190</name>
    <name evidence="1" type="ORF">PCH_Pc16g05190</name>
</gene>
<dbReference type="OrthoDB" id="4338748at2759"/>
<evidence type="ECO:0000313" key="1">
    <source>
        <dbReference type="EMBL" id="CAP93189.1"/>
    </source>
</evidence>
<keyword evidence="2" id="KW-1185">Reference proteome</keyword>
<dbReference type="GeneID" id="8306062"/>
<proteinExistence type="predicted"/>
<dbReference type="VEuPathDB" id="FungiDB:PCH_Pc16g05190"/>
<evidence type="ECO:0000313" key="2">
    <source>
        <dbReference type="Proteomes" id="UP000000724"/>
    </source>
</evidence>
<dbReference type="KEGG" id="pcs:N7525_011187"/>
<organism evidence="1 2">
    <name type="scientific">Penicillium rubens (strain ATCC 28089 / DSM 1075 / NRRL 1951 / Wisconsin 54-1255)</name>
    <name type="common">Penicillium chrysogenum</name>
    <dbReference type="NCBI Taxonomy" id="500485"/>
    <lineage>
        <taxon>Eukaryota</taxon>
        <taxon>Fungi</taxon>
        <taxon>Dikarya</taxon>
        <taxon>Ascomycota</taxon>
        <taxon>Pezizomycotina</taxon>
        <taxon>Eurotiomycetes</taxon>
        <taxon>Eurotiomycetidae</taxon>
        <taxon>Eurotiales</taxon>
        <taxon>Aspergillaceae</taxon>
        <taxon>Penicillium</taxon>
        <taxon>Penicillium chrysogenum species complex</taxon>
    </lineage>
</organism>
<dbReference type="Proteomes" id="UP000000724">
    <property type="component" value="Contig Pc00c16"/>
</dbReference>
<name>B6H9H3_PENRW</name>
<dbReference type="OMA" id="GYKCHIG"/>
<protein>
    <submittedName>
        <fullName evidence="1">Uncharacterized protein</fullName>
    </submittedName>
</protein>
<dbReference type="HOGENOM" id="CLU_1235385_0_0_1"/>
<dbReference type="AlphaFoldDB" id="B6H9H3"/>
<dbReference type="EMBL" id="AM920431">
    <property type="protein sequence ID" value="CAP93189.1"/>
    <property type="molecule type" value="Genomic_DNA"/>
</dbReference>